<evidence type="ECO:0000313" key="5">
    <source>
        <dbReference type="Proteomes" id="UP000742786"/>
    </source>
</evidence>
<dbReference type="CDD" id="cd06558">
    <property type="entry name" value="crotonase-like"/>
    <property type="match status" value="1"/>
</dbReference>
<proteinExistence type="inferred from homology"/>
<organism evidence="4 5">
    <name type="scientific">Georgfuchsia toluolica</name>
    <dbReference type="NCBI Taxonomy" id="424218"/>
    <lineage>
        <taxon>Bacteria</taxon>
        <taxon>Pseudomonadati</taxon>
        <taxon>Pseudomonadota</taxon>
        <taxon>Betaproteobacteria</taxon>
        <taxon>Nitrosomonadales</taxon>
        <taxon>Sterolibacteriaceae</taxon>
        <taxon>Georgfuchsia</taxon>
    </lineage>
</organism>
<name>A0A916J623_9PROT</name>
<dbReference type="AlphaFoldDB" id="A0A916J623"/>
<dbReference type="Proteomes" id="UP000742786">
    <property type="component" value="Unassembled WGS sequence"/>
</dbReference>
<dbReference type="Pfam" id="PF00378">
    <property type="entry name" value="ECH_1"/>
    <property type="match status" value="1"/>
</dbReference>
<dbReference type="PANTHER" id="PTHR11941">
    <property type="entry name" value="ENOYL-COA HYDRATASE-RELATED"/>
    <property type="match status" value="1"/>
</dbReference>
<evidence type="ECO:0000256" key="1">
    <source>
        <dbReference type="ARBA" id="ARBA00005254"/>
    </source>
</evidence>
<dbReference type="InterPro" id="IPR001753">
    <property type="entry name" value="Enoyl-CoA_hydra/iso"/>
</dbReference>
<dbReference type="PANTHER" id="PTHR11941:SF54">
    <property type="entry name" value="ENOYL-COA HYDRATASE, MITOCHONDRIAL"/>
    <property type="match status" value="1"/>
</dbReference>
<evidence type="ECO:0000256" key="2">
    <source>
        <dbReference type="ARBA" id="ARBA00023239"/>
    </source>
</evidence>
<evidence type="ECO:0000313" key="4">
    <source>
        <dbReference type="EMBL" id="CAG4885396.1"/>
    </source>
</evidence>
<comment type="similarity">
    <text evidence="1 3">Belongs to the enoyl-CoA hydratase/isomerase family.</text>
</comment>
<dbReference type="PROSITE" id="PS00166">
    <property type="entry name" value="ENOYL_COA_HYDRATASE"/>
    <property type="match status" value="1"/>
</dbReference>
<dbReference type="GO" id="GO:0006635">
    <property type="term" value="P:fatty acid beta-oxidation"/>
    <property type="evidence" value="ECO:0007669"/>
    <property type="project" value="TreeGrafter"/>
</dbReference>
<dbReference type="InterPro" id="IPR018376">
    <property type="entry name" value="Enoyl-CoA_hyd/isom_CS"/>
</dbReference>
<dbReference type="EMBL" id="CAJQUM010000001">
    <property type="protein sequence ID" value="CAG4885396.1"/>
    <property type="molecule type" value="Genomic_DNA"/>
</dbReference>
<keyword evidence="2 4" id="KW-0456">Lyase</keyword>
<dbReference type="RefSeq" id="WP_220637136.1">
    <property type="nucleotide sequence ID" value="NZ_CAJQUM010000001.1"/>
</dbReference>
<dbReference type="GO" id="GO:0018823">
    <property type="term" value="F:cyclohexa-1,5-dienecarbonyl-CoA hydratase activity"/>
    <property type="evidence" value="ECO:0007669"/>
    <property type="project" value="UniProtKB-EC"/>
</dbReference>
<dbReference type="Gene3D" id="3.90.226.10">
    <property type="entry name" value="2-enoyl-CoA Hydratase, Chain A, domain 1"/>
    <property type="match status" value="1"/>
</dbReference>
<protein>
    <submittedName>
        <fullName evidence="4">Cyclohexa-1,5-dienecarbonyl-CoA hydratase</fullName>
        <ecNumber evidence="4">4.2.1.100</ecNumber>
    </submittedName>
</protein>
<dbReference type="Gene3D" id="1.10.12.10">
    <property type="entry name" value="Lyase 2-enoyl-coa Hydratase, Chain A, domain 2"/>
    <property type="match status" value="1"/>
</dbReference>
<sequence length="303" mass="32569">MIQPCVQQHGKMPSGGSSELDDLFESSWRISSIAEPQDITQVDKMTNTNYQFIKFEKMGGLATLTINRPPFNVLDIPTMEEINLALDLCLAASDVKLLVITGAGEKAFSAGVEVADHTPDKVDKMIEVFHGIFRRLQKLPIPTLAAVNGAALGGGMEVAIACDMIVAAAGAKFGQPEIKLAVFPPIAAVLLPRLVPPARAMELLLGGEHILADEALKIGLVNRVFAKETFAADLEAFVDPYLTLSRAALASALKAIRAAAGKDFGTALDAAETIYLKELMATEDAKEGLAAFLEKRKPNWRNR</sequence>
<gene>
    <name evidence="4" type="primary">dch</name>
    <name evidence="4" type="ORF">GTOL_13279</name>
</gene>
<keyword evidence="5" id="KW-1185">Reference proteome</keyword>
<evidence type="ECO:0000256" key="3">
    <source>
        <dbReference type="RuleBase" id="RU003707"/>
    </source>
</evidence>
<reference evidence="4" key="1">
    <citation type="submission" date="2021-04" db="EMBL/GenBank/DDBJ databases">
        <authorList>
            <person name="Hornung B."/>
        </authorList>
    </citation>
    <scope>NUCLEOTIDE SEQUENCE</scope>
    <source>
        <strain evidence="4">G5G6</strain>
    </source>
</reference>
<dbReference type="InterPro" id="IPR029045">
    <property type="entry name" value="ClpP/crotonase-like_dom_sf"/>
</dbReference>
<dbReference type="EC" id="4.2.1.100" evidence="4"/>
<dbReference type="InterPro" id="IPR014748">
    <property type="entry name" value="Enoyl-CoA_hydra_C"/>
</dbReference>
<dbReference type="SUPFAM" id="SSF52096">
    <property type="entry name" value="ClpP/crotonase"/>
    <property type="match status" value="1"/>
</dbReference>
<accession>A0A916J623</accession>
<comment type="caution">
    <text evidence="4">The sequence shown here is derived from an EMBL/GenBank/DDBJ whole genome shotgun (WGS) entry which is preliminary data.</text>
</comment>